<dbReference type="PANTHER" id="PTHR21310:SF15">
    <property type="entry name" value="AMINOGLYCOSIDE PHOSPHOTRANSFERASE DOMAIN-CONTAINING PROTEIN"/>
    <property type="match status" value="1"/>
</dbReference>
<dbReference type="STRING" id="930089.W6XMX1"/>
<evidence type="ECO:0000313" key="3">
    <source>
        <dbReference type="Proteomes" id="UP000053841"/>
    </source>
</evidence>
<proteinExistence type="predicted"/>
<dbReference type="HOGENOM" id="CLU_021768_8_2_1"/>
<dbReference type="Proteomes" id="UP000053841">
    <property type="component" value="Unassembled WGS sequence"/>
</dbReference>
<sequence>MCALLLRYIAELRRIPNKTGSGFQICKALGGGILNWRTGESQCKELRFQDESSSTNARKLVSESHSVKHDIAFTHRDLNLRNILVDDNGKISRIVNWECAGWYPKY</sequence>
<dbReference type="OrthoDB" id="10003767at2759"/>
<dbReference type="KEGG" id="bze:COCCADRAFT_42312"/>
<dbReference type="SUPFAM" id="SSF56112">
    <property type="entry name" value="Protein kinase-like (PK-like)"/>
    <property type="match status" value="1"/>
</dbReference>
<protein>
    <recommendedName>
        <fullName evidence="1">Aminoglycoside phosphotransferase domain-containing protein</fullName>
    </recommendedName>
</protein>
<evidence type="ECO:0000313" key="2">
    <source>
        <dbReference type="EMBL" id="EUC26620.1"/>
    </source>
</evidence>
<dbReference type="InterPro" id="IPR051678">
    <property type="entry name" value="AGP_Transferase"/>
</dbReference>
<dbReference type="RefSeq" id="XP_007719075.1">
    <property type="nucleotide sequence ID" value="XM_007720885.1"/>
</dbReference>
<dbReference type="InterPro" id="IPR011009">
    <property type="entry name" value="Kinase-like_dom_sf"/>
</dbReference>
<dbReference type="EMBL" id="KI965311">
    <property type="protein sequence ID" value="EUC26620.1"/>
    <property type="molecule type" value="Genomic_DNA"/>
</dbReference>
<gene>
    <name evidence="2" type="ORF">COCCADRAFT_42312</name>
</gene>
<organism evidence="2 3">
    <name type="scientific">Cochliobolus carbonum (strain 26-R-13)</name>
    <name type="common">Maize leaf spot fungus</name>
    <name type="synonym">Bipolaris zeicola</name>
    <dbReference type="NCBI Taxonomy" id="930089"/>
    <lineage>
        <taxon>Eukaryota</taxon>
        <taxon>Fungi</taxon>
        <taxon>Dikarya</taxon>
        <taxon>Ascomycota</taxon>
        <taxon>Pezizomycotina</taxon>
        <taxon>Dothideomycetes</taxon>
        <taxon>Pleosporomycetidae</taxon>
        <taxon>Pleosporales</taxon>
        <taxon>Pleosporineae</taxon>
        <taxon>Pleosporaceae</taxon>
        <taxon>Bipolaris</taxon>
    </lineage>
</organism>
<dbReference type="Gene3D" id="3.90.1200.10">
    <property type="match status" value="1"/>
</dbReference>
<dbReference type="eggNOG" id="ENOG502SRAY">
    <property type="taxonomic scope" value="Eukaryota"/>
</dbReference>
<dbReference type="GeneID" id="19149688"/>
<accession>W6XMX1</accession>
<feature type="domain" description="Aminoglycoside phosphotransferase" evidence="1">
    <location>
        <begin position="68"/>
        <end position="104"/>
    </location>
</feature>
<keyword evidence="3" id="KW-1185">Reference proteome</keyword>
<dbReference type="AlphaFoldDB" id="W6XMX1"/>
<reference evidence="2 3" key="1">
    <citation type="journal article" date="2013" name="PLoS Genet.">
        <title>Comparative genome structure, secondary metabolite, and effector coding capacity across Cochliobolus pathogens.</title>
        <authorList>
            <person name="Condon B.J."/>
            <person name="Leng Y."/>
            <person name="Wu D."/>
            <person name="Bushley K.E."/>
            <person name="Ohm R.A."/>
            <person name="Otillar R."/>
            <person name="Martin J."/>
            <person name="Schackwitz W."/>
            <person name="Grimwood J."/>
            <person name="MohdZainudin N."/>
            <person name="Xue C."/>
            <person name="Wang R."/>
            <person name="Manning V.A."/>
            <person name="Dhillon B."/>
            <person name="Tu Z.J."/>
            <person name="Steffenson B.J."/>
            <person name="Salamov A."/>
            <person name="Sun H."/>
            <person name="Lowry S."/>
            <person name="LaButti K."/>
            <person name="Han J."/>
            <person name="Copeland A."/>
            <person name="Lindquist E."/>
            <person name="Barry K."/>
            <person name="Schmutz J."/>
            <person name="Baker S.E."/>
            <person name="Ciuffetti L.M."/>
            <person name="Grigoriev I.V."/>
            <person name="Zhong S."/>
            <person name="Turgeon B.G."/>
        </authorList>
    </citation>
    <scope>NUCLEOTIDE SEQUENCE [LARGE SCALE GENOMIC DNA]</scope>
    <source>
        <strain evidence="2 3">26-R-13</strain>
    </source>
</reference>
<dbReference type="InterPro" id="IPR002575">
    <property type="entry name" value="Aminoglycoside_PTrfase"/>
</dbReference>
<dbReference type="PANTHER" id="PTHR21310">
    <property type="entry name" value="AMINOGLYCOSIDE PHOSPHOTRANSFERASE-RELATED-RELATED"/>
    <property type="match status" value="1"/>
</dbReference>
<name>W6XMX1_COCC2</name>
<evidence type="ECO:0000259" key="1">
    <source>
        <dbReference type="Pfam" id="PF01636"/>
    </source>
</evidence>
<dbReference type="Pfam" id="PF01636">
    <property type="entry name" value="APH"/>
    <property type="match status" value="1"/>
</dbReference>